<feature type="transmembrane region" description="Helical" evidence="8">
    <location>
        <begin position="269"/>
        <end position="294"/>
    </location>
</feature>
<evidence type="ECO:0000313" key="10">
    <source>
        <dbReference type="EMBL" id="CEJ07535.1"/>
    </source>
</evidence>
<dbReference type="NCBIfam" id="TIGR00912">
    <property type="entry name" value="2A0309"/>
    <property type="match status" value="1"/>
</dbReference>
<feature type="transmembrane region" description="Helical" evidence="8">
    <location>
        <begin position="336"/>
        <end position="358"/>
    </location>
</feature>
<gene>
    <name evidence="10" type="ORF">DEACI_2001</name>
    <name evidence="9" type="ORF">DEACI_2920</name>
</gene>
<keyword evidence="3" id="KW-0813">Transport</keyword>
<feature type="transmembrane region" description="Helical" evidence="8">
    <location>
        <begin position="12"/>
        <end position="34"/>
    </location>
</feature>
<organism evidence="9">
    <name type="scientific">Acididesulfobacillus acetoxydans</name>
    <dbReference type="NCBI Taxonomy" id="1561005"/>
    <lineage>
        <taxon>Bacteria</taxon>
        <taxon>Bacillati</taxon>
        <taxon>Bacillota</taxon>
        <taxon>Clostridia</taxon>
        <taxon>Eubacteriales</taxon>
        <taxon>Peptococcaceae</taxon>
        <taxon>Acididesulfobacillus</taxon>
    </lineage>
</organism>
<dbReference type="EMBL" id="LR746496">
    <property type="protein sequence ID" value="CAA7602247.1"/>
    <property type="molecule type" value="Genomic_DNA"/>
</dbReference>
<evidence type="ECO:0000256" key="7">
    <source>
        <dbReference type="ARBA" id="ARBA00023136"/>
    </source>
</evidence>
<reference evidence="10" key="1">
    <citation type="submission" date="2014-11" db="EMBL/GenBank/DDBJ databases">
        <authorList>
            <person name="Hornung B.V."/>
        </authorList>
    </citation>
    <scope>NUCLEOTIDE SEQUENCE</scope>
    <source>
        <strain evidence="10">INE</strain>
    </source>
</reference>
<dbReference type="AlphaFoldDB" id="A0A8S0XYN4"/>
<dbReference type="EMBL" id="CDGJ01000058">
    <property type="protein sequence ID" value="CEJ07535.1"/>
    <property type="molecule type" value="Genomic_DNA"/>
</dbReference>
<reference evidence="9" key="2">
    <citation type="submission" date="2020-01" db="EMBL/GenBank/DDBJ databases">
        <authorList>
            <person name="Hornung B."/>
        </authorList>
    </citation>
    <scope>NUCLEOTIDE SEQUENCE</scope>
    <source>
        <strain evidence="9">PacBioINE</strain>
    </source>
</reference>
<keyword evidence="6 8" id="KW-1133">Transmembrane helix</keyword>
<feature type="transmembrane region" description="Helical" evidence="8">
    <location>
        <begin position="81"/>
        <end position="105"/>
    </location>
</feature>
<sequence length="364" mass="39806">MPEKGIINSKQFAWLLFIIVTSVSTSQIPAMLVAAAGRDAWLSILGGWFINILVAILYAYMGLRFPGENFVQYSMTLLGKYLGRIVGIIFPLFFLLACATFLRGLSRLVNIAFLPDTPYEVILVSNFLVSAYIARKGIEVSARMTEVLGPLFFISGIVLFLMVIPLIDISRLKPQFANGVIPSLKGTPLAQAFFGLCIIMAMFMPVCDRPEKAFRAKFAAISMGTLFVGMLTAFSTGVFGVEQTKNMYSPGLMLARMVHFGTYLERIEILWMVILVGAGIVAAAILLWAFSLGIAQLAGLKTYQPLVYPAALLALMFGLVSFPGSGEQSTFTHYTFPLLAFGVEVGLEVFLLLTALILRKRGSA</sequence>
<dbReference type="RefSeq" id="WP_240985648.1">
    <property type="nucleotide sequence ID" value="NZ_CDGJ01000058.1"/>
</dbReference>
<accession>A0A8S0XYN4</accession>
<evidence type="ECO:0000256" key="5">
    <source>
        <dbReference type="ARBA" id="ARBA00022692"/>
    </source>
</evidence>
<dbReference type="Pfam" id="PF03845">
    <property type="entry name" value="Spore_permease"/>
    <property type="match status" value="1"/>
</dbReference>
<dbReference type="KEGG" id="aacx:DEACI_2920"/>
<comment type="subcellular location">
    <subcellularLocation>
        <location evidence="1">Membrane</location>
        <topology evidence="1">Multi-pass membrane protein</topology>
    </subcellularLocation>
</comment>
<name>A0A8S0XYN4_9FIRM</name>
<evidence type="ECO:0000256" key="4">
    <source>
        <dbReference type="ARBA" id="ARBA00022544"/>
    </source>
</evidence>
<evidence type="ECO:0000256" key="6">
    <source>
        <dbReference type="ARBA" id="ARBA00022989"/>
    </source>
</evidence>
<feature type="transmembrane region" description="Helical" evidence="8">
    <location>
        <begin position="187"/>
        <end position="206"/>
    </location>
</feature>
<keyword evidence="11" id="KW-1185">Reference proteome</keyword>
<evidence type="ECO:0000313" key="11">
    <source>
        <dbReference type="Proteomes" id="UP001071230"/>
    </source>
</evidence>
<dbReference type="GO" id="GO:0016020">
    <property type="term" value="C:membrane"/>
    <property type="evidence" value="ECO:0007669"/>
    <property type="project" value="UniProtKB-SubCell"/>
</dbReference>
<feature type="transmembrane region" description="Helical" evidence="8">
    <location>
        <begin position="147"/>
        <end position="167"/>
    </location>
</feature>
<evidence type="ECO:0000256" key="3">
    <source>
        <dbReference type="ARBA" id="ARBA00022448"/>
    </source>
</evidence>
<keyword evidence="7 8" id="KW-0472">Membrane</keyword>
<dbReference type="InterPro" id="IPR004761">
    <property type="entry name" value="Spore_GerAB"/>
</dbReference>
<dbReference type="Proteomes" id="UP000836597">
    <property type="component" value="Chromosome"/>
</dbReference>
<dbReference type="Proteomes" id="UP001071230">
    <property type="component" value="Unassembled WGS sequence"/>
</dbReference>
<feature type="transmembrane region" description="Helical" evidence="8">
    <location>
        <begin position="218"/>
        <end position="241"/>
    </location>
</feature>
<comment type="similarity">
    <text evidence="2">Belongs to the amino acid-polyamine-organocation (APC) superfamily. Spore germination protein (SGP) (TC 2.A.3.9) family.</text>
</comment>
<dbReference type="GO" id="GO:0009847">
    <property type="term" value="P:spore germination"/>
    <property type="evidence" value="ECO:0007669"/>
    <property type="project" value="InterPro"/>
</dbReference>
<dbReference type="Gene3D" id="1.20.1740.10">
    <property type="entry name" value="Amino acid/polyamine transporter I"/>
    <property type="match status" value="1"/>
</dbReference>
<feature type="transmembrane region" description="Helical" evidence="8">
    <location>
        <begin position="40"/>
        <end position="60"/>
    </location>
</feature>
<evidence type="ECO:0000256" key="8">
    <source>
        <dbReference type="SAM" id="Phobius"/>
    </source>
</evidence>
<evidence type="ECO:0000256" key="2">
    <source>
        <dbReference type="ARBA" id="ARBA00007998"/>
    </source>
</evidence>
<proteinExistence type="inferred from homology"/>
<feature type="transmembrane region" description="Helical" evidence="8">
    <location>
        <begin position="117"/>
        <end position="135"/>
    </location>
</feature>
<evidence type="ECO:0000313" key="9">
    <source>
        <dbReference type="EMBL" id="CAA7602247.1"/>
    </source>
</evidence>
<dbReference type="PANTHER" id="PTHR34975">
    <property type="entry name" value="SPORE GERMINATION PROTEIN A2"/>
    <property type="match status" value="1"/>
</dbReference>
<protein>
    <submittedName>
        <fullName evidence="9">Spore germination GerAB</fullName>
    </submittedName>
    <submittedName>
        <fullName evidence="10">Spore germination protein</fullName>
    </submittedName>
</protein>
<keyword evidence="5 8" id="KW-0812">Transmembrane</keyword>
<dbReference type="PANTHER" id="PTHR34975:SF2">
    <property type="entry name" value="SPORE GERMINATION PROTEIN A2"/>
    <property type="match status" value="1"/>
</dbReference>
<feature type="transmembrane region" description="Helical" evidence="8">
    <location>
        <begin position="306"/>
        <end position="324"/>
    </location>
</feature>
<evidence type="ECO:0000256" key="1">
    <source>
        <dbReference type="ARBA" id="ARBA00004141"/>
    </source>
</evidence>
<keyword evidence="4" id="KW-0309">Germination</keyword>